<evidence type="ECO:0000313" key="4">
    <source>
        <dbReference type="Proteomes" id="UP000233040"/>
    </source>
</evidence>
<evidence type="ECO:0000313" key="3">
    <source>
        <dbReference type="Ensembl" id="ENSCCAP00000015038.1"/>
    </source>
</evidence>
<dbReference type="PANTHER" id="PTHR33667">
    <property type="entry name" value="SI:DKEY-57N24.6"/>
    <property type="match status" value="1"/>
</dbReference>
<evidence type="ECO:0000256" key="1">
    <source>
        <dbReference type="SAM" id="MobiDB-lite"/>
    </source>
</evidence>
<organism evidence="3 4">
    <name type="scientific">Cebus imitator</name>
    <name type="common">Panamanian white-faced capuchin</name>
    <name type="synonym">Cebus capucinus imitator</name>
    <dbReference type="NCBI Taxonomy" id="2715852"/>
    <lineage>
        <taxon>Eukaryota</taxon>
        <taxon>Metazoa</taxon>
        <taxon>Chordata</taxon>
        <taxon>Craniata</taxon>
        <taxon>Vertebrata</taxon>
        <taxon>Euteleostomi</taxon>
        <taxon>Mammalia</taxon>
        <taxon>Eutheria</taxon>
        <taxon>Euarchontoglires</taxon>
        <taxon>Primates</taxon>
        <taxon>Haplorrhini</taxon>
        <taxon>Platyrrhini</taxon>
        <taxon>Cebidae</taxon>
        <taxon>Cebinae</taxon>
        <taxon>Cebus</taxon>
    </lineage>
</organism>
<accession>A0A2K5QGM7</accession>
<protein>
    <recommendedName>
        <fullName evidence="2">DUF4550 domain-containing protein</fullName>
    </recommendedName>
</protein>
<feature type="region of interest" description="Disordered" evidence="1">
    <location>
        <begin position="341"/>
        <end position="374"/>
    </location>
</feature>
<sequence length="400" mass="45585">MSLHAWEWEEYPASIEPITSITSFYQFTSECDVEEHLKAQARAQESDSDRQCNSIASSSEPASTFSSDVPHVVPCKFSISLAFPVNMGHKGKYASLIEKYKKHPKMDSSVAKMRHFYHIEYFLLPDDGEPKKVDILLFPMVAKVFLESGIKTVKPWHEGDKAWVSWEQTFNISVTKELLKKLNFHKITLSLWNIKDKVSRKARYYRLKTAGLTDDVGAFHKSDVRHLVLNQRKLSEQGIENGNIVREEWNQEHPRGKQEKAEKHPKSLQGSQQAEPETSSKNSEEYEKSLKTDDSSMVQWSVSRTPTISLAGASMMEIKELIENESFSSLNILDRQRSQIKGKDLEGRKKIQKRPKKPPAEEEADSTLTGPRRQSAFSIQLALMPLFAGRKKKGISPISC</sequence>
<name>A0A2K5QGM7_CEBIM</name>
<feature type="domain" description="DUF4550" evidence="2">
    <location>
        <begin position="116"/>
        <end position="208"/>
    </location>
</feature>
<feature type="compositionally biased region" description="Basic and acidic residues" evidence="1">
    <location>
        <begin position="245"/>
        <end position="265"/>
    </location>
</feature>
<proteinExistence type="predicted"/>
<dbReference type="GeneTree" id="ENSGT00390000008330"/>
<feature type="compositionally biased region" description="Basic and acidic residues" evidence="1">
    <location>
        <begin position="41"/>
        <end position="50"/>
    </location>
</feature>
<feature type="compositionally biased region" description="Polar residues" evidence="1">
    <location>
        <begin position="268"/>
        <end position="281"/>
    </location>
</feature>
<reference evidence="3" key="2">
    <citation type="submission" date="2025-09" db="UniProtKB">
        <authorList>
            <consortium name="Ensembl"/>
        </authorList>
    </citation>
    <scope>IDENTIFICATION</scope>
</reference>
<dbReference type="PANTHER" id="PTHR33667:SF7">
    <property type="entry name" value="RIKEN CDNA 1810020O05 GENE"/>
    <property type="match status" value="1"/>
</dbReference>
<dbReference type="Pfam" id="PF15084">
    <property type="entry name" value="DUF4550"/>
    <property type="match status" value="1"/>
</dbReference>
<feature type="region of interest" description="Disordered" evidence="1">
    <location>
        <begin position="41"/>
        <end position="67"/>
    </location>
</feature>
<feature type="compositionally biased region" description="Low complexity" evidence="1">
    <location>
        <begin position="54"/>
        <end position="67"/>
    </location>
</feature>
<dbReference type="InterPro" id="IPR027876">
    <property type="entry name" value="DUF4550"/>
</dbReference>
<dbReference type="AlphaFoldDB" id="A0A2K5QGM7"/>
<reference evidence="3" key="1">
    <citation type="submission" date="2025-08" db="UniProtKB">
        <authorList>
            <consortium name="Ensembl"/>
        </authorList>
    </citation>
    <scope>IDENTIFICATION</scope>
</reference>
<dbReference type="Ensembl" id="ENSCCAT00000032482.1">
    <property type="protein sequence ID" value="ENSCCAP00000015038.1"/>
    <property type="gene ID" value="ENSCCAG00000025316.1"/>
</dbReference>
<feature type="region of interest" description="Disordered" evidence="1">
    <location>
        <begin position="244"/>
        <end position="298"/>
    </location>
</feature>
<dbReference type="Proteomes" id="UP000233040">
    <property type="component" value="Unassembled WGS sequence"/>
</dbReference>
<feature type="compositionally biased region" description="Basic and acidic residues" evidence="1">
    <location>
        <begin position="282"/>
        <end position="294"/>
    </location>
</feature>
<keyword evidence="4" id="KW-1185">Reference proteome</keyword>
<evidence type="ECO:0000259" key="2">
    <source>
        <dbReference type="Pfam" id="PF15084"/>
    </source>
</evidence>